<dbReference type="GO" id="GO:0070898">
    <property type="term" value="P:RNA polymerase III preinitiation complex assembly"/>
    <property type="evidence" value="ECO:0007669"/>
    <property type="project" value="TreeGrafter"/>
</dbReference>
<dbReference type="EMBL" id="LN890566">
    <property type="protein sequence ID" value="CUS24020.1"/>
    <property type="molecule type" value="Genomic_DNA"/>
</dbReference>
<dbReference type="CDD" id="cd00167">
    <property type="entry name" value="SANT"/>
    <property type="match status" value="1"/>
</dbReference>
<dbReference type="GO" id="GO:0001156">
    <property type="term" value="F:TFIIIC-class transcription factor complex binding"/>
    <property type="evidence" value="ECO:0007669"/>
    <property type="project" value="TreeGrafter"/>
</dbReference>
<feature type="coiled-coil region" evidence="1">
    <location>
        <begin position="274"/>
        <end position="327"/>
    </location>
</feature>
<evidence type="ECO:0000256" key="2">
    <source>
        <dbReference type="SAM" id="MobiDB-lite"/>
    </source>
</evidence>
<dbReference type="PANTHER" id="PTHR22929:SF0">
    <property type="entry name" value="TRANSCRIPTION FACTOR TFIIIB COMPONENT B'' HOMOLOG"/>
    <property type="match status" value="1"/>
</dbReference>
<dbReference type="InterPro" id="IPR009057">
    <property type="entry name" value="Homeodomain-like_sf"/>
</dbReference>
<dbReference type="PANTHER" id="PTHR22929">
    <property type="entry name" value="RNA POLYMERASE III TRANSCRIPTION INITIATION FACTOR B"/>
    <property type="match status" value="1"/>
</dbReference>
<dbReference type="InterPro" id="IPR001005">
    <property type="entry name" value="SANT/Myb"/>
</dbReference>
<protein>
    <submittedName>
        <fullName evidence="4">LAQU0S13e01486g1_1</fullName>
    </submittedName>
</protein>
<feature type="region of interest" description="Disordered" evidence="2">
    <location>
        <begin position="495"/>
        <end position="524"/>
    </location>
</feature>
<keyword evidence="1" id="KW-0175">Coiled coil</keyword>
<evidence type="ECO:0000259" key="3">
    <source>
        <dbReference type="PROSITE" id="PS51293"/>
    </source>
</evidence>
<evidence type="ECO:0000313" key="5">
    <source>
        <dbReference type="Proteomes" id="UP000236544"/>
    </source>
</evidence>
<feature type="domain" description="SANT" evidence="3">
    <location>
        <begin position="392"/>
        <end position="443"/>
    </location>
</feature>
<keyword evidence="5" id="KW-1185">Reference proteome</keyword>
<sequence length="559" mass="63897">MSSVVNKSGTRFAPKIRQRRPVVSAPERTKPVGTLNDKTNEAALKENQGNTENPEPEKLQRRDEFDPLSQSTTKGLDEDKESTQASLPASLPPGQRRRSSRLDSLSGANNMFKSGFMEPSQTAAPSGPETAKNRRLSTITGNQAKKKRMSSISESDTSFQAIKKRRMSSRSSISRKTGSAQRISILSHMNNMDDHLTSADADDENLKNENSGDLFQRTDNLYEKYTISNAKEIPKNIADGDSSRYMVDEDNFTIADLCKPHLPIGETSDNFQRAQEATKAKQETRKKRRILRAKARENFKPLTELNKEEAEQLLENRKKAAEEIMNADIPEVDQKHAAIQLRMKSDGTFAVDEESTVVDRHKNATLEHAHKLRLDENPFENLFNSATYGRQQYTDPWTVDELLRFYKALSMWGTDFNLISQMFPYRTRRQIKAKFVNEEKKHPVMIELALRSKLPPNFDHYCTEIRKELITLEDFNTKLQDLQKEHEEHLKQIEVSKQSAKEEDLQSQKAKELDNVNKKASGGLRQDQLNAYRKTEVVLGTIDQMKRHRAQETQEVTDP</sequence>
<dbReference type="GO" id="GO:0000126">
    <property type="term" value="C:transcription factor TFIIIB complex"/>
    <property type="evidence" value="ECO:0007669"/>
    <property type="project" value="InterPro"/>
</dbReference>
<dbReference type="FunFam" id="1.10.10.60:FF:000466">
    <property type="entry name" value="Transcription factor TFIIIB subunit"/>
    <property type="match status" value="1"/>
</dbReference>
<feature type="region of interest" description="Disordered" evidence="2">
    <location>
        <begin position="1"/>
        <end position="179"/>
    </location>
</feature>
<dbReference type="InterPro" id="IPR017884">
    <property type="entry name" value="SANT_dom"/>
</dbReference>
<dbReference type="InterPro" id="IPR039467">
    <property type="entry name" value="TFIIIB_B''_Myb"/>
</dbReference>
<evidence type="ECO:0000313" key="4">
    <source>
        <dbReference type="EMBL" id="CUS24020.1"/>
    </source>
</evidence>
<dbReference type="PIRSF" id="PIRSF037327">
    <property type="entry name" value="TFIIIB_Bdp1_fun"/>
    <property type="match status" value="1"/>
</dbReference>
<evidence type="ECO:0000256" key="1">
    <source>
        <dbReference type="SAM" id="Coils"/>
    </source>
</evidence>
<dbReference type="PROSITE" id="PS51293">
    <property type="entry name" value="SANT"/>
    <property type="match status" value="1"/>
</dbReference>
<feature type="compositionally biased region" description="Polar residues" evidence="2">
    <location>
        <begin position="150"/>
        <end position="160"/>
    </location>
</feature>
<accession>A0A0P1KXE4</accession>
<dbReference type="GO" id="GO:0006355">
    <property type="term" value="P:regulation of DNA-templated transcription"/>
    <property type="evidence" value="ECO:0007669"/>
    <property type="project" value="UniProtKB-ARBA"/>
</dbReference>
<reference evidence="5" key="1">
    <citation type="submission" date="2015-10" db="EMBL/GenBank/DDBJ databases">
        <authorList>
            <person name="Devillers H."/>
        </authorList>
    </citation>
    <scope>NUCLEOTIDE SEQUENCE [LARGE SCALE GENOMIC DNA]</scope>
</reference>
<dbReference type="InterPro" id="IPR017174">
    <property type="entry name" value="Bdp1_fungi"/>
</dbReference>
<proteinExistence type="predicted"/>
<dbReference type="OrthoDB" id="272624at2759"/>
<feature type="compositionally biased region" description="Basic and acidic residues" evidence="2">
    <location>
        <begin position="55"/>
        <end position="65"/>
    </location>
</feature>
<gene>
    <name evidence="4" type="ORF">LAQU0_S13e01486g</name>
</gene>
<dbReference type="SMART" id="SM00717">
    <property type="entry name" value="SANT"/>
    <property type="match status" value="1"/>
</dbReference>
<dbReference type="AlphaFoldDB" id="A0A0P1KXE4"/>
<dbReference type="SUPFAM" id="SSF46689">
    <property type="entry name" value="Homeodomain-like"/>
    <property type="match status" value="1"/>
</dbReference>
<dbReference type="Gene3D" id="1.20.58.1880">
    <property type="match status" value="1"/>
</dbReference>
<dbReference type="GO" id="GO:0000995">
    <property type="term" value="F:RNA polymerase III general transcription initiation factor activity"/>
    <property type="evidence" value="ECO:0007669"/>
    <property type="project" value="InterPro"/>
</dbReference>
<dbReference type="Proteomes" id="UP000236544">
    <property type="component" value="Unassembled WGS sequence"/>
</dbReference>
<feature type="compositionally biased region" description="Basic and acidic residues" evidence="2">
    <location>
        <begin position="495"/>
        <end position="517"/>
    </location>
</feature>
<dbReference type="Pfam" id="PF15963">
    <property type="entry name" value="Myb_DNA-bind_7"/>
    <property type="match status" value="1"/>
</dbReference>
<name>A0A0P1KXE4_9SACH</name>
<organism evidence="4 5">
    <name type="scientific">Lachancea quebecensis</name>
    <dbReference type="NCBI Taxonomy" id="1654605"/>
    <lineage>
        <taxon>Eukaryota</taxon>
        <taxon>Fungi</taxon>
        <taxon>Dikarya</taxon>
        <taxon>Ascomycota</taxon>
        <taxon>Saccharomycotina</taxon>
        <taxon>Saccharomycetes</taxon>
        <taxon>Saccharomycetales</taxon>
        <taxon>Saccharomycetaceae</taxon>
        <taxon>Lachancea</taxon>
    </lineage>
</organism>